<name>A0A3L6DVZ8_MAIZE</name>
<sequence length="293" mass="32574">MTFEVEKDDAHPRGRSNATVIDEQGDYHHKGKGVIGASSSGVAGMSTMLVNTVEVVTQNGRRVKLKGDIEGPWSHGEPYRNGFSYNYCTSHIKGGGATRLREHLGGLPGNVAACINVPINVKAIMTDEVVVRRMRRRNSDIKLYVEREVRESNKGLGTLSETRIPQDEEGQIQMALRESLREYDEERVIGCSSHSRSASCSANQQTRLDRFYRSPSVSRGPCNIDLAHSKTQTQPRVDIMLRGGSRDKLGKTLARWFHANDIPGRKADCPYFQSAIKLAQECAQGVHIPLKRN</sequence>
<protein>
    <submittedName>
        <fullName evidence="2">Uncharacterized protein</fullName>
    </submittedName>
</protein>
<dbReference type="PANTHER" id="PTHR46951">
    <property type="entry name" value="BED-TYPE DOMAIN-CONTAINING PROTEIN"/>
    <property type="match status" value="1"/>
</dbReference>
<evidence type="ECO:0000313" key="3">
    <source>
        <dbReference type="Proteomes" id="UP000251960"/>
    </source>
</evidence>
<dbReference type="PANTHER" id="PTHR46951:SF2">
    <property type="entry name" value="BED-TYPE DOMAIN-CONTAINING PROTEIN"/>
    <property type="match status" value="1"/>
</dbReference>
<dbReference type="EMBL" id="NCVQ01000008">
    <property type="protein sequence ID" value="PWZ12795.1"/>
    <property type="molecule type" value="Genomic_DNA"/>
</dbReference>
<dbReference type="ExpressionAtlas" id="A0A3L6DVZ8">
    <property type="expression patterns" value="baseline and differential"/>
</dbReference>
<organism evidence="2 3">
    <name type="scientific">Zea mays</name>
    <name type="common">Maize</name>
    <dbReference type="NCBI Taxonomy" id="4577"/>
    <lineage>
        <taxon>Eukaryota</taxon>
        <taxon>Viridiplantae</taxon>
        <taxon>Streptophyta</taxon>
        <taxon>Embryophyta</taxon>
        <taxon>Tracheophyta</taxon>
        <taxon>Spermatophyta</taxon>
        <taxon>Magnoliopsida</taxon>
        <taxon>Liliopsida</taxon>
        <taxon>Poales</taxon>
        <taxon>Poaceae</taxon>
        <taxon>PACMAD clade</taxon>
        <taxon>Panicoideae</taxon>
        <taxon>Andropogonodae</taxon>
        <taxon>Andropogoneae</taxon>
        <taxon>Tripsacinae</taxon>
        <taxon>Zea</taxon>
    </lineage>
</organism>
<dbReference type="Proteomes" id="UP000251960">
    <property type="component" value="Chromosome 7"/>
</dbReference>
<evidence type="ECO:0000256" key="1">
    <source>
        <dbReference type="SAM" id="MobiDB-lite"/>
    </source>
</evidence>
<dbReference type="InterPro" id="IPR003903">
    <property type="entry name" value="UIM_dom"/>
</dbReference>
<gene>
    <name evidence="2" type="ORF">Zm00014a_021953</name>
</gene>
<reference evidence="2 3" key="1">
    <citation type="journal article" date="2018" name="Nat. Genet.">
        <title>Extensive intraspecific gene order and gene structural variations between Mo17 and other maize genomes.</title>
        <authorList>
            <person name="Sun S."/>
            <person name="Zhou Y."/>
            <person name="Chen J."/>
            <person name="Shi J."/>
            <person name="Zhao H."/>
            <person name="Zhao H."/>
            <person name="Song W."/>
            <person name="Zhang M."/>
            <person name="Cui Y."/>
            <person name="Dong X."/>
            <person name="Liu H."/>
            <person name="Ma X."/>
            <person name="Jiao Y."/>
            <person name="Wang B."/>
            <person name="Wei X."/>
            <person name="Stein J.C."/>
            <person name="Glaubitz J.C."/>
            <person name="Lu F."/>
            <person name="Yu G."/>
            <person name="Liang C."/>
            <person name="Fengler K."/>
            <person name="Li B."/>
            <person name="Rafalski A."/>
            <person name="Schnable P.S."/>
            <person name="Ware D.H."/>
            <person name="Buckler E.S."/>
            <person name="Lai J."/>
        </authorList>
    </citation>
    <scope>NUCLEOTIDE SEQUENCE [LARGE SCALE GENOMIC DNA]</scope>
    <source>
        <strain evidence="3">cv. Missouri 17</strain>
        <tissue evidence="2">Seedling</tissue>
    </source>
</reference>
<proteinExistence type="predicted"/>
<accession>A0A3L6DVZ8</accession>
<dbReference type="AlphaFoldDB" id="A0A3L6DVZ8"/>
<dbReference type="PROSITE" id="PS50330">
    <property type="entry name" value="UIM"/>
    <property type="match status" value="1"/>
</dbReference>
<comment type="caution">
    <text evidence="2">The sequence shown here is derived from an EMBL/GenBank/DDBJ whole genome shotgun (WGS) entry which is preliminary data.</text>
</comment>
<evidence type="ECO:0000313" key="2">
    <source>
        <dbReference type="EMBL" id="PWZ12795.1"/>
    </source>
</evidence>
<feature type="compositionally biased region" description="Basic and acidic residues" evidence="1">
    <location>
        <begin position="1"/>
        <end position="12"/>
    </location>
</feature>
<feature type="region of interest" description="Disordered" evidence="1">
    <location>
        <begin position="1"/>
        <end position="20"/>
    </location>
</feature>